<dbReference type="InterPro" id="IPR008964">
    <property type="entry name" value="Invasin/intimin_cell_adhesion"/>
</dbReference>
<evidence type="ECO:0000259" key="4">
    <source>
        <dbReference type="PROSITE" id="PS51272"/>
    </source>
</evidence>
<name>A6NVM7_9FIRM</name>
<comment type="caution">
    <text evidence="5">The sequence shown here is derived from an EMBL/GenBank/DDBJ whole genome shotgun (WGS) entry which is preliminary data.</text>
</comment>
<evidence type="ECO:0000313" key="6">
    <source>
        <dbReference type="Proteomes" id="UP000003639"/>
    </source>
</evidence>
<evidence type="ECO:0000256" key="2">
    <source>
        <dbReference type="SAM" id="MobiDB-lite"/>
    </source>
</evidence>
<dbReference type="RefSeq" id="WP_006572801.1">
    <property type="nucleotide sequence ID" value="NZ_AAXG02000013.1"/>
</dbReference>
<dbReference type="Pfam" id="PF00395">
    <property type="entry name" value="SLH"/>
    <property type="match status" value="2"/>
</dbReference>
<dbReference type="Proteomes" id="UP000003639">
    <property type="component" value="Unassembled WGS sequence"/>
</dbReference>
<keyword evidence="6" id="KW-1185">Reference proteome</keyword>
<dbReference type="eggNOG" id="COG5492">
    <property type="taxonomic scope" value="Bacteria"/>
</dbReference>
<dbReference type="AlphaFoldDB" id="A6NVM7"/>
<evidence type="ECO:0000256" key="3">
    <source>
        <dbReference type="SAM" id="SignalP"/>
    </source>
</evidence>
<feature type="signal peptide" evidence="3">
    <location>
        <begin position="1"/>
        <end position="26"/>
    </location>
</feature>
<organism evidence="5 6">
    <name type="scientific">Pseudoflavonifractor capillosus ATCC 29799</name>
    <dbReference type="NCBI Taxonomy" id="411467"/>
    <lineage>
        <taxon>Bacteria</taxon>
        <taxon>Bacillati</taxon>
        <taxon>Bacillota</taxon>
        <taxon>Clostridia</taxon>
        <taxon>Eubacteriales</taxon>
        <taxon>Oscillospiraceae</taxon>
        <taxon>Pseudoflavonifractor</taxon>
    </lineage>
</organism>
<dbReference type="SUPFAM" id="SSF49373">
    <property type="entry name" value="Invasin/intimin cell-adhesion fragments"/>
    <property type="match status" value="2"/>
</dbReference>
<dbReference type="OrthoDB" id="1850026at2"/>
<dbReference type="STRING" id="411467.BACCAP_02270"/>
<dbReference type="Gene3D" id="2.60.40.1080">
    <property type="match status" value="2"/>
</dbReference>
<feature type="chain" id="PRO_5002697775" description="SLH domain-containing protein" evidence="3">
    <location>
        <begin position="27"/>
        <end position="657"/>
    </location>
</feature>
<feature type="domain" description="SLH" evidence="4">
    <location>
        <begin position="40"/>
        <end position="103"/>
    </location>
</feature>
<keyword evidence="3" id="KW-0732">Signal</keyword>
<protein>
    <recommendedName>
        <fullName evidence="4">SLH domain-containing protein</fullName>
    </recommendedName>
</protein>
<keyword evidence="1" id="KW-0677">Repeat</keyword>
<dbReference type="InterPro" id="IPR001119">
    <property type="entry name" value="SLH_dom"/>
</dbReference>
<proteinExistence type="predicted"/>
<reference evidence="5 6" key="1">
    <citation type="submission" date="2007-04" db="EMBL/GenBank/DDBJ databases">
        <authorList>
            <person name="Fulton L."/>
            <person name="Clifton S."/>
            <person name="Fulton B."/>
            <person name="Xu J."/>
            <person name="Minx P."/>
            <person name="Pepin K.H."/>
            <person name="Johnson M."/>
            <person name="Thiruvilangam P."/>
            <person name="Bhonagiri V."/>
            <person name="Nash W.E."/>
            <person name="Mardis E.R."/>
            <person name="Wilson R.K."/>
        </authorList>
    </citation>
    <scope>NUCLEOTIDE SEQUENCE [LARGE SCALE GENOMIC DNA]</scope>
    <source>
        <strain evidence="5 6">ATCC 29799</strain>
    </source>
</reference>
<feature type="domain" description="SLH" evidence="4">
    <location>
        <begin position="160"/>
        <end position="224"/>
    </location>
</feature>
<dbReference type="eggNOG" id="COG5279">
    <property type="taxonomic scope" value="Bacteria"/>
</dbReference>
<evidence type="ECO:0000256" key="1">
    <source>
        <dbReference type="ARBA" id="ARBA00022737"/>
    </source>
</evidence>
<sequence length="657" mass="70337">MKQRRFISVLAAGALCLSLLPTAAFAAESMDNFKAEREYPAGQFTDVVAGSWYAGSVEKAYELGLVEGTSKTTFSPTDPITVGSTLALACRLYSTYYDDNATFTGGSPWYQPYVDYAVAKGIITSGQFTDYNANATRRQFAAIIAKSLPSSALKSINTVEDGGIPDVAPGSANSEDIYTLYRAGILTGSDKAGTFLPETTIDRASVSAILTRMAMPDQRQSITLKKSDVAATGITLSCGEKTVMLKTGETYQINATLTPVNASTKVEWSSNNPCVTVSSDGKVTAKSEGTAVVTAKAGNVSAKAYFKVTDVAITRVEFNDSSVDMLEGDSRKLSVSVAPSDASVSSLTWSSDNTSVATVSDDGTVTAVGEGTAKITAKAPSGKYDTCWIYVDKKASVSVPLINHEYGPMNLTSYYSSGKVMDTNNITSLVFTSVEYSAGGDEYKVTASIQGRTTRSNCTVELYFYDANNRVLGQETLIERVTANMDYNIQAQTYIDTSILDNAVRMEFYYYGTPADYDGGSSSGGSTSGGSTSGGDEGGSSTETPDYDYPYNTYYSFKGIPTFDDFTSSSRVETKYVEGKHASYMYASATTAEFDAYRAALKECGFSESSLGGLYFYSKGTKGTNDYWEVRCSSTSSPYGEVSVSVILSHIKSSNEW</sequence>
<reference evidence="5 6" key="2">
    <citation type="submission" date="2007-06" db="EMBL/GenBank/DDBJ databases">
        <title>Draft genome sequence of Pseudoflavonifractor capillosus ATCC 29799.</title>
        <authorList>
            <person name="Sudarsanam P."/>
            <person name="Ley R."/>
            <person name="Guruge J."/>
            <person name="Turnbaugh P.J."/>
            <person name="Mahowald M."/>
            <person name="Liep D."/>
            <person name="Gordon J."/>
        </authorList>
    </citation>
    <scope>NUCLEOTIDE SEQUENCE [LARGE SCALE GENOMIC DNA]</scope>
    <source>
        <strain evidence="5 6">ATCC 29799</strain>
    </source>
</reference>
<accession>A6NVM7</accession>
<gene>
    <name evidence="5" type="ORF">BACCAP_02270</name>
</gene>
<feature type="region of interest" description="Disordered" evidence="2">
    <location>
        <begin position="520"/>
        <end position="547"/>
    </location>
</feature>
<dbReference type="InterPro" id="IPR003343">
    <property type="entry name" value="Big_2"/>
</dbReference>
<dbReference type="PROSITE" id="PS51272">
    <property type="entry name" value="SLH"/>
    <property type="match status" value="2"/>
</dbReference>
<dbReference type="EMBL" id="AAXG02000013">
    <property type="protein sequence ID" value="EDM99996.1"/>
    <property type="molecule type" value="Genomic_DNA"/>
</dbReference>
<evidence type="ECO:0000313" key="5">
    <source>
        <dbReference type="EMBL" id="EDM99996.1"/>
    </source>
</evidence>
<dbReference type="Pfam" id="PF02368">
    <property type="entry name" value="Big_2"/>
    <property type="match status" value="2"/>
</dbReference>
<dbReference type="SMART" id="SM00635">
    <property type="entry name" value="BID_2"/>
    <property type="match status" value="2"/>
</dbReference>
<feature type="compositionally biased region" description="Gly residues" evidence="2">
    <location>
        <begin position="521"/>
        <end position="538"/>
    </location>
</feature>